<comment type="caution">
    <text evidence="6">The sequence shown here is derived from an EMBL/GenBank/DDBJ whole genome shotgun (WGS) entry which is preliminary data.</text>
</comment>
<dbReference type="NCBIfam" id="NF040606">
    <property type="entry name" value="CytoC_perox"/>
    <property type="match status" value="1"/>
</dbReference>
<dbReference type="EMBL" id="VHSG01000005">
    <property type="protein sequence ID" value="TQV84840.1"/>
    <property type="molecule type" value="Genomic_DNA"/>
</dbReference>
<sequence>MIALEQGWSAETQDRVWFSSFGSRLVPYDWFLVLEQAGATERFRSDAHLGHLGFITQSPTPHNPDGLPVGFARDSDSATGDWVGLTCAACHTAELTAKGHNIRISGGQGLIDFETFEGELVAALKSTKNDDAKFQRFARALGDDSSKLRQALDVQLQRLQAIHDSNHTAYPYGYGRLDAFGQIFNAVAVGALGMAENTRSPDAPVSFPVLWRAPHQDVVQWNGSAPNAGPGPLFQNVTTALAVYGTIEVGDRSGHLGYPSSVDIGNLGFLQQQFFRLKSPQWPQDILGRLDPERLARGKQLYDKNCVSCHAIVDRNDAEVKIKATLIPAAEVGTDPRMVDNFVSATVKSGAFSGRRKAIYFGEELAPETNSIGVVLHAATGAVIRHPFESVLAGFRGYGSVYDTPLKEVANNYKARPLDGIWTAAPYLHNGSVPNLYEVLLPPAQRSTSFHVGNRELDTVKVGLHTTATASSSLFDTRLPGNANSGHLYGTHLTEAERWDLIEYLKSL</sequence>
<dbReference type="Pfam" id="PF21419">
    <property type="entry name" value="RoxA-like_Cyt-c"/>
    <property type="match status" value="1"/>
</dbReference>
<dbReference type="GO" id="GO:0009055">
    <property type="term" value="F:electron transfer activity"/>
    <property type="evidence" value="ECO:0007669"/>
    <property type="project" value="InterPro"/>
</dbReference>
<gene>
    <name evidence="6" type="ORF">FKG94_04605</name>
</gene>
<evidence type="ECO:0000256" key="4">
    <source>
        <dbReference type="PROSITE-ProRule" id="PRU00433"/>
    </source>
</evidence>
<proteinExistence type="predicted"/>
<dbReference type="GO" id="GO:0020037">
    <property type="term" value="F:heme binding"/>
    <property type="evidence" value="ECO:0007669"/>
    <property type="project" value="InterPro"/>
</dbReference>
<keyword evidence="3 4" id="KW-0408">Iron</keyword>
<dbReference type="GO" id="GO:0004130">
    <property type="term" value="F:cytochrome-c peroxidase activity"/>
    <property type="evidence" value="ECO:0007669"/>
    <property type="project" value="TreeGrafter"/>
</dbReference>
<dbReference type="PANTHER" id="PTHR30600">
    <property type="entry name" value="CYTOCHROME C PEROXIDASE-RELATED"/>
    <property type="match status" value="1"/>
</dbReference>
<dbReference type="InterPro" id="IPR009056">
    <property type="entry name" value="Cyt_c-like_dom"/>
</dbReference>
<dbReference type="GO" id="GO:0046872">
    <property type="term" value="F:metal ion binding"/>
    <property type="evidence" value="ECO:0007669"/>
    <property type="project" value="UniProtKB-KW"/>
</dbReference>
<dbReference type="InterPro" id="IPR036909">
    <property type="entry name" value="Cyt_c-like_dom_sf"/>
</dbReference>
<feature type="domain" description="Cytochrome c" evidence="5">
    <location>
        <begin position="293"/>
        <end position="508"/>
    </location>
</feature>
<dbReference type="PROSITE" id="PS51007">
    <property type="entry name" value="CYTC"/>
    <property type="match status" value="1"/>
</dbReference>
<name>A0A545U5U5_9GAMM</name>
<dbReference type="InterPro" id="IPR047758">
    <property type="entry name" value="CytoC_perox"/>
</dbReference>
<evidence type="ECO:0000256" key="3">
    <source>
        <dbReference type="ARBA" id="ARBA00023004"/>
    </source>
</evidence>
<evidence type="ECO:0000256" key="2">
    <source>
        <dbReference type="ARBA" id="ARBA00022723"/>
    </source>
</evidence>
<dbReference type="Gene3D" id="1.10.760.10">
    <property type="entry name" value="Cytochrome c-like domain"/>
    <property type="match status" value="1"/>
</dbReference>
<keyword evidence="1 4" id="KW-0349">Heme</keyword>
<evidence type="ECO:0000259" key="5">
    <source>
        <dbReference type="PROSITE" id="PS51007"/>
    </source>
</evidence>
<dbReference type="SUPFAM" id="SSF46626">
    <property type="entry name" value="Cytochrome c"/>
    <property type="match status" value="1"/>
</dbReference>
<evidence type="ECO:0000256" key="1">
    <source>
        <dbReference type="ARBA" id="ARBA00022617"/>
    </source>
</evidence>
<keyword evidence="2 4" id="KW-0479">Metal-binding</keyword>
<organism evidence="6 7">
    <name type="scientific">Exilibacterium tricleocarpae</name>
    <dbReference type="NCBI Taxonomy" id="2591008"/>
    <lineage>
        <taxon>Bacteria</taxon>
        <taxon>Pseudomonadati</taxon>
        <taxon>Pseudomonadota</taxon>
        <taxon>Gammaproteobacteria</taxon>
        <taxon>Cellvibrionales</taxon>
        <taxon>Cellvibrionaceae</taxon>
        <taxon>Exilibacterium</taxon>
    </lineage>
</organism>
<dbReference type="AlphaFoldDB" id="A0A545U5U5"/>
<dbReference type="OrthoDB" id="417271at2"/>
<evidence type="ECO:0000313" key="7">
    <source>
        <dbReference type="Proteomes" id="UP000319732"/>
    </source>
</evidence>
<protein>
    <submittedName>
        <fullName evidence="6">C-type cytochrome</fullName>
    </submittedName>
</protein>
<dbReference type="InterPro" id="IPR051395">
    <property type="entry name" value="Cytochrome_c_Peroxidase/MauG"/>
</dbReference>
<keyword evidence="7" id="KW-1185">Reference proteome</keyword>
<accession>A0A545U5U5</accession>
<evidence type="ECO:0000313" key="6">
    <source>
        <dbReference type="EMBL" id="TQV84840.1"/>
    </source>
</evidence>
<reference evidence="6 7" key="1">
    <citation type="submission" date="2019-06" db="EMBL/GenBank/DDBJ databases">
        <title>Whole genome sequence for Cellvibrionaceae sp. R142.</title>
        <authorList>
            <person name="Wang G."/>
        </authorList>
    </citation>
    <scope>NUCLEOTIDE SEQUENCE [LARGE SCALE GENOMIC DNA]</scope>
    <source>
        <strain evidence="6 7">R142</strain>
    </source>
</reference>
<dbReference type="PANTHER" id="PTHR30600:SF9">
    <property type="entry name" value="BLR7738 PROTEIN"/>
    <property type="match status" value="1"/>
</dbReference>
<dbReference type="Proteomes" id="UP000319732">
    <property type="component" value="Unassembled WGS sequence"/>
</dbReference>